<accession>A0A7J4KSU6</accession>
<gene>
    <name evidence="1" type="ORF">HA227_02250</name>
</gene>
<dbReference type="AlphaFoldDB" id="A0A7J4KSU6"/>
<evidence type="ECO:0000313" key="1">
    <source>
        <dbReference type="EMBL" id="HIH33053.1"/>
    </source>
</evidence>
<proteinExistence type="predicted"/>
<comment type="caution">
    <text evidence="1">The sequence shown here is derived from an EMBL/GenBank/DDBJ whole genome shotgun (WGS) entry which is preliminary data.</text>
</comment>
<dbReference type="GO" id="GO:0016740">
    <property type="term" value="F:transferase activity"/>
    <property type="evidence" value="ECO:0007669"/>
    <property type="project" value="UniProtKB-KW"/>
</dbReference>
<dbReference type="Proteomes" id="UP000527315">
    <property type="component" value="Unassembled WGS sequence"/>
</dbReference>
<dbReference type="Gene3D" id="3.10.450.620">
    <property type="entry name" value="JHP933, nucleotidyltransferase-like core domain"/>
    <property type="match status" value="1"/>
</dbReference>
<organism evidence="1 2">
    <name type="scientific">Candidatus Iainarchaeum sp</name>
    <dbReference type="NCBI Taxonomy" id="3101447"/>
    <lineage>
        <taxon>Archaea</taxon>
        <taxon>Candidatus Iainarchaeota</taxon>
        <taxon>Candidatus Iainarchaeia</taxon>
        <taxon>Candidatus Iainarchaeales</taxon>
        <taxon>Candidatus Iainarchaeaceae</taxon>
        <taxon>Candidatus Iainarchaeum</taxon>
    </lineage>
</organism>
<sequence>MIPKEMIGWLSQKLKIENEQLIEKDLYLQGLLSGLGNSEHFAENYVFKGGTCLTKAHFGYYRFSEDLDFTRIKQDIFKQKSQKQSRKAISTEVTKLARLFSTIAKNQELDFKPEKHNNHYIQLGGSNRFTTFKFWYTSTITSNESFVKIQINFHEILKNSPKKLEIKPLAKEHEKQLMLDFPQHYKLATTTTKLYCYSLEEIASEKIRALLTRRGLKTRDVIDLYMLSKKGITMNSIKKLAIEKTKFMLKYLKYSQNLESKKFEEKVNLGQEESLIITPLNKGFPEFAEKTLKQLNKLIEEMK</sequence>
<dbReference type="Pfam" id="PF08843">
    <property type="entry name" value="AbiEii"/>
    <property type="match status" value="1"/>
</dbReference>
<evidence type="ECO:0000313" key="2">
    <source>
        <dbReference type="Proteomes" id="UP000527315"/>
    </source>
</evidence>
<dbReference type="InterPro" id="IPR014942">
    <property type="entry name" value="AbiEii"/>
</dbReference>
<keyword evidence="1" id="KW-0808">Transferase</keyword>
<protein>
    <submittedName>
        <fullName evidence="1">Nucleotidyl transferase AbiEii/AbiGii toxin family protein</fullName>
    </submittedName>
</protein>
<dbReference type="EMBL" id="DUFJ01000056">
    <property type="protein sequence ID" value="HIH33053.1"/>
    <property type="molecule type" value="Genomic_DNA"/>
</dbReference>
<reference evidence="2" key="1">
    <citation type="journal article" date="2020" name="bioRxiv">
        <title>A rank-normalized archaeal taxonomy based on genome phylogeny resolves widespread incomplete and uneven classifications.</title>
        <authorList>
            <person name="Rinke C."/>
            <person name="Chuvochina M."/>
            <person name="Mussig A.J."/>
            <person name="Chaumeil P.-A."/>
            <person name="Waite D.W."/>
            <person name="Whitman W.B."/>
            <person name="Parks D.H."/>
            <person name="Hugenholtz P."/>
        </authorList>
    </citation>
    <scope>NUCLEOTIDE SEQUENCE [LARGE SCALE GENOMIC DNA]</scope>
</reference>
<name>A0A7J4KSU6_9ARCH</name>